<protein>
    <submittedName>
        <fullName evidence="1">Class I SAM-dependent methyltransferase</fullName>
    </submittedName>
</protein>
<dbReference type="CDD" id="cd02440">
    <property type="entry name" value="AdoMet_MTases"/>
    <property type="match status" value="1"/>
</dbReference>
<dbReference type="GO" id="GO:0032259">
    <property type="term" value="P:methylation"/>
    <property type="evidence" value="ECO:0007669"/>
    <property type="project" value="UniProtKB-KW"/>
</dbReference>
<keyword evidence="1" id="KW-0489">Methyltransferase</keyword>
<dbReference type="GO" id="GO:0008168">
    <property type="term" value="F:methyltransferase activity"/>
    <property type="evidence" value="ECO:0007669"/>
    <property type="project" value="UniProtKB-KW"/>
</dbReference>
<evidence type="ECO:0000313" key="1">
    <source>
        <dbReference type="EMBL" id="MCW1932128.1"/>
    </source>
</evidence>
<dbReference type="EMBL" id="JAPDFL010000001">
    <property type="protein sequence ID" value="MCW1932128.1"/>
    <property type="molecule type" value="Genomic_DNA"/>
</dbReference>
<keyword evidence="1" id="KW-0808">Transferase</keyword>
<gene>
    <name evidence="1" type="ORF">OKW52_07595</name>
</gene>
<name>A0ABT3GX93_9RHOB</name>
<dbReference type="Proteomes" id="UP001208938">
    <property type="component" value="Unassembled WGS sequence"/>
</dbReference>
<organism evidence="1 2">
    <name type="scientific">Pararhodobacter zhoushanensis</name>
    <dbReference type="NCBI Taxonomy" id="2479545"/>
    <lineage>
        <taxon>Bacteria</taxon>
        <taxon>Pseudomonadati</taxon>
        <taxon>Pseudomonadota</taxon>
        <taxon>Alphaproteobacteria</taxon>
        <taxon>Rhodobacterales</taxon>
        <taxon>Paracoccaceae</taxon>
        <taxon>Pararhodobacter</taxon>
    </lineage>
</organism>
<dbReference type="PANTHER" id="PTHR43861">
    <property type="entry name" value="TRANS-ACONITATE 2-METHYLTRANSFERASE-RELATED"/>
    <property type="match status" value="1"/>
</dbReference>
<sequence length="193" mass="20489">MSDAQTLSVYDQRAADYAAMADAHPAPELTDFIARLAPGARVLDLGCGPGRDSARMAAAGLNPDPVDASPQMVSLARAQGLPARLATFDDPLTERYDAVWASFSLLHAPRAALPGHLAAIHAALKSKGLFFLGLKLGAGEKRDALGRFYTYYTRDALHARLADTGFTLVSTIERRDTGLSGSEDLGILILSHA</sequence>
<dbReference type="SUPFAM" id="SSF53335">
    <property type="entry name" value="S-adenosyl-L-methionine-dependent methyltransferases"/>
    <property type="match status" value="1"/>
</dbReference>
<dbReference type="RefSeq" id="WP_264505191.1">
    <property type="nucleotide sequence ID" value="NZ_JAPDFL010000001.1"/>
</dbReference>
<proteinExistence type="predicted"/>
<comment type="caution">
    <text evidence="1">The sequence shown here is derived from an EMBL/GenBank/DDBJ whole genome shotgun (WGS) entry which is preliminary data.</text>
</comment>
<evidence type="ECO:0000313" key="2">
    <source>
        <dbReference type="Proteomes" id="UP001208938"/>
    </source>
</evidence>
<dbReference type="Gene3D" id="3.40.50.150">
    <property type="entry name" value="Vaccinia Virus protein VP39"/>
    <property type="match status" value="1"/>
</dbReference>
<keyword evidence="2" id="KW-1185">Reference proteome</keyword>
<reference evidence="1 2" key="1">
    <citation type="submission" date="2022-10" db="EMBL/GenBank/DDBJ databases">
        <title>Pararhodobacter sp. nov., isolated from marine algae.</title>
        <authorList>
            <person name="Choi B.J."/>
            <person name="Kim J.M."/>
            <person name="Lee J.K."/>
            <person name="Choi D.G."/>
            <person name="Jeon C.O."/>
        </authorList>
    </citation>
    <scope>NUCLEOTIDE SEQUENCE [LARGE SCALE GENOMIC DNA]</scope>
    <source>
        <strain evidence="1 2">ZQ420</strain>
    </source>
</reference>
<dbReference type="InterPro" id="IPR029063">
    <property type="entry name" value="SAM-dependent_MTases_sf"/>
</dbReference>
<dbReference type="PANTHER" id="PTHR43861:SF1">
    <property type="entry name" value="TRANS-ACONITATE 2-METHYLTRANSFERASE"/>
    <property type="match status" value="1"/>
</dbReference>
<dbReference type="Pfam" id="PF13489">
    <property type="entry name" value="Methyltransf_23"/>
    <property type="match status" value="1"/>
</dbReference>
<accession>A0ABT3GX93</accession>